<dbReference type="Pfam" id="PF13472">
    <property type="entry name" value="Lipase_GDSL_2"/>
    <property type="match status" value="1"/>
</dbReference>
<accession>A0A8J6U7N0</accession>
<gene>
    <name evidence="3" type="ORF">ICJ83_08565</name>
</gene>
<evidence type="ECO:0000256" key="1">
    <source>
        <dbReference type="SAM" id="SignalP"/>
    </source>
</evidence>
<evidence type="ECO:0000313" key="3">
    <source>
        <dbReference type="EMBL" id="MBD0832183.1"/>
    </source>
</evidence>
<feature type="signal peptide" evidence="1">
    <location>
        <begin position="1"/>
        <end position="20"/>
    </location>
</feature>
<keyword evidence="4" id="KW-1185">Reference proteome</keyword>
<dbReference type="InterPro" id="IPR013830">
    <property type="entry name" value="SGNH_hydro"/>
</dbReference>
<comment type="caution">
    <text evidence="3">The sequence shown here is derived from an EMBL/GenBank/DDBJ whole genome shotgun (WGS) entry which is preliminary data.</text>
</comment>
<proteinExistence type="predicted"/>
<organism evidence="3 4">
    <name type="scientific">Aestuariibaculum sediminum</name>
    <dbReference type="NCBI Taxonomy" id="2770637"/>
    <lineage>
        <taxon>Bacteria</taxon>
        <taxon>Pseudomonadati</taxon>
        <taxon>Bacteroidota</taxon>
        <taxon>Flavobacteriia</taxon>
        <taxon>Flavobacteriales</taxon>
        <taxon>Flavobacteriaceae</taxon>
    </lineage>
</organism>
<sequence length="249" mass="29174">MKTTSLFTILLIVISATSIAQSNINHELYPTKEITSKYHNDWTINHYKKRIKTFKDDPLKYGKIVFLGNSITEQGRNWNEKFNTNHIYNRGIGGDVTDGVIKRLDEITYYKPKAVFILIGINDLSSLHYEDTDQRFKYIKNVPSVKYIAKNILKIAKIIHKKSPKTEVYVRSILPTRRDYLNDDVARTNNLIKTYETKGYYKVIDLYTEFVDDKGALKKDLTYDGVHLNQKGYNKWVSFEKPILMRFIK</sequence>
<evidence type="ECO:0000259" key="2">
    <source>
        <dbReference type="Pfam" id="PF13472"/>
    </source>
</evidence>
<dbReference type="InterPro" id="IPR036514">
    <property type="entry name" value="SGNH_hydro_sf"/>
</dbReference>
<feature type="chain" id="PRO_5035282093" evidence="1">
    <location>
        <begin position="21"/>
        <end position="249"/>
    </location>
</feature>
<dbReference type="RefSeq" id="WP_188229972.1">
    <property type="nucleotide sequence ID" value="NZ_JACVXB010000003.1"/>
</dbReference>
<reference evidence="3 4" key="1">
    <citation type="submission" date="2020-09" db="EMBL/GenBank/DDBJ databases">
        <title>TT11 complete genome.</title>
        <authorList>
            <person name="Wu Z."/>
        </authorList>
    </citation>
    <scope>NUCLEOTIDE SEQUENCE [LARGE SCALE GENOMIC DNA]</scope>
    <source>
        <strain evidence="3 4">TT11</strain>
    </source>
</reference>
<keyword evidence="1" id="KW-0732">Signal</keyword>
<dbReference type="PANTHER" id="PTHR30383:SF5">
    <property type="entry name" value="SGNH HYDROLASE-TYPE ESTERASE DOMAIN-CONTAINING PROTEIN"/>
    <property type="match status" value="1"/>
</dbReference>
<dbReference type="AlphaFoldDB" id="A0A8J6U7N0"/>
<dbReference type="InterPro" id="IPR051532">
    <property type="entry name" value="Ester_Hydrolysis_Enzymes"/>
</dbReference>
<dbReference type="SUPFAM" id="SSF52266">
    <property type="entry name" value="SGNH hydrolase"/>
    <property type="match status" value="1"/>
</dbReference>
<dbReference type="EMBL" id="JACVXB010000003">
    <property type="protein sequence ID" value="MBD0832183.1"/>
    <property type="molecule type" value="Genomic_DNA"/>
</dbReference>
<protein>
    <submittedName>
        <fullName evidence="3">GDSL family lipase</fullName>
    </submittedName>
</protein>
<feature type="domain" description="SGNH hydrolase-type esterase" evidence="2">
    <location>
        <begin position="66"/>
        <end position="233"/>
    </location>
</feature>
<dbReference type="Proteomes" id="UP000600588">
    <property type="component" value="Unassembled WGS sequence"/>
</dbReference>
<evidence type="ECO:0000313" key="4">
    <source>
        <dbReference type="Proteomes" id="UP000600588"/>
    </source>
</evidence>
<dbReference type="Gene3D" id="3.40.50.1110">
    <property type="entry name" value="SGNH hydrolase"/>
    <property type="match status" value="1"/>
</dbReference>
<dbReference type="GO" id="GO:0004622">
    <property type="term" value="F:phosphatidylcholine lysophospholipase activity"/>
    <property type="evidence" value="ECO:0007669"/>
    <property type="project" value="TreeGrafter"/>
</dbReference>
<name>A0A8J6U7N0_9FLAO</name>
<dbReference type="PANTHER" id="PTHR30383">
    <property type="entry name" value="THIOESTERASE 1/PROTEASE 1/LYSOPHOSPHOLIPASE L1"/>
    <property type="match status" value="1"/>
</dbReference>